<comment type="caution">
    <text evidence="8">The sequence shown here is derived from an EMBL/GenBank/DDBJ whole genome shotgun (WGS) entry which is preliminary data.</text>
</comment>
<protein>
    <recommendedName>
        <fullName evidence="4 7">dTDP-4-dehydrorhamnose 3,5-epimerase</fullName>
        <ecNumber evidence="3 7">5.1.3.13</ecNumber>
    </recommendedName>
    <alternativeName>
        <fullName evidence="7">Thymidine diphospho-4-keto-rhamnose 3,5-epimerase</fullName>
    </alternativeName>
</protein>
<evidence type="ECO:0000256" key="1">
    <source>
        <dbReference type="ARBA" id="ARBA00001298"/>
    </source>
</evidence>
<dbReference type="NCBIfam" id="TIGR01221">
    <property type="entry name" value="rmlC"/>
    <property type="match status" value="1"/>
</dbReference>
<dbReference type="GO" id="GO:0005829">
    <property type="term" value="C:cytosol"/>
    <property type="evidence" value="ECO:0007669"/>
    <property type="project" value="TreeGrafter"/>
</dbReference>
<dbReference type="InterPro" id="IPR014710">
    <property type="entry name" value="RmlC-like_jellyroll"/>
</dbReference>
<dbReference type="InterPro" id="IPR000888">
    <property type="entry name" value="RmlC-like"/>
</dbReference>
<dbReference type="Proteomes" id="UP000664096">
    <property type="component" value="Unassembled WGS sequence"/>
</dbReference>
<dbReference type="EMBL" id="JAEKJZ010000005">
    <property type="protein sequence ID" value="MBN9672665.1"/>
    <property type="molecule type" value="Genomic_DNA"/>
</dbReference>
<comment type="function">
    <text evidence="2 7">Catalyzes the epimerization of the C3' and C5'positions of dTDP-6-deoxy-D-xylo-4-hexulose, forming dTDP-6-deoxy-L-lyxo-4-hexulose.</text>
</comment>
<comment type="subunit">
    <text evidence="7">Homodimer.</text>
</comment>
<evidence type="ECO:0000256" key="7">
    <source>
        <dbReference type="RuleBase" id="RU364069"/>
    </source>
</evidence>
<dbReference type="GO" id="GO:0008830">
    <property type="term" value="F:dTDP-4-dehydrorhamnose 3,5-epimerase activity"/>
    <property type="evidence" value="ECO:0007669"/>
    <property type="project" value="UniProtKB-UniRule"/>
</dbReference>
<evidence type="ECO:0000313" key="8">
    <source>
        <dbReference type="EMBL" id="MBN9672665.1"/>
    </source>
</evidence>
<comment type="similarity">
    <text evidence="7">Belongs to the dTDP-4-dehydrorhamnose 3,5-epimerase family.</text>
</comment>
<dbReference type="InterPro" id="IPR011051">
    <property type="entry name" value="RmlC_Cupin_sf"/>
</dbReference>
<evidence type="ECO:0000256" key="6">
    <source>
        <dbReference type="PIRSR" id="PIRSR600888-3"/>
    </source>
</evidence>
<gene>
    <name evidence="8" type="primary">rfbC</name>
    <name evidence="8" type="ORF">JF539_20085</name>
</gene>
<dbReference type="SUPFAM" id="SSF51182">
    <property type="entry name" value="RmlC-like cupins"/>
    <property type="match status" value="1"/>
</dbReference>
<dbReference type="PANTHER" id="PTHR21047:SF2">
    <property type="entry name" value="THYMIDINE DIPHOSPHO-4-KETO-RHAMNOSE 3,5-EPIMERASE"/>
    <property type="match status" value="1"/>
</dbReference>
<evidence type="ECO:0000313" key="9">
    <source>
        <dbReference type="Proteomes" id="UP000664096"/>
    </source>
</evidence>
<keyword evidence="7 8" id="KW-0413">Isomerase</keyword>
<evidence type="ECO:0000256" key="3">
    <source>
        <dbReference type="ARBA" id="ARBA00012098"/>
    </source>
</evidence>
<evidence type="ECO:0000256" key="5">
    <source>
        <dbReference type="PIRSR" id="PIRSR600888-1"/>
    </source>
</evidence>
<reference evidence="8" key="1">
    <citation type="submission" date="2020-12" db="EMBL/GenBank/DDBJ databases">
        <title>Oil enriched cultivation method for isolating marine PHA-producing bacteria.</title>
        <authorList>
            <person name="Zheng W."/>
            <person name="Yu S."/>
            <person name="Huang Y."/>
        </authorList>
    </citation>
    <scope>NUCLEOTIDE SEQUENCE</scope>
    <source>
        <strain evidence="8">SY-2-12</strain>
    </source>
</reference>
<dbReference type="RefSeq" id="WP_207142527.1">
    <property type="nucleotide sequence ID" value="NZ_JAEKJZ010000005.1"/>
</dbReference>
<dbReference type="Pfam" id="PF00908">
    <property type="entry name" value="dTDP_sugar_isom"/>
    <property type="match status" value="1"/>
</dbReference>
<organism evidence="8 9">
    <name type="scientific">Roseibium aggregatum</name>
    <dbReference type="NCBI Taxonomy" id="187304"/>
    <lineage>
        <taxon>Bacteria</taxon>
        <taxon>Pseudomonadati</taxon>
        <taxon>Pseudomonadota</taxon>
        <taxon>Alphaproteobacteria</taxon>
        <taxon>Hyphomicrobiales</taxon>
        <taxon>Stappiaceae</taxon>
        <taxon>Roseibium</taxon>
    </lineage>
</organism>
<feature type="active site" description="Proton donor" evidence="5">
    <location>
        <position position="132"/>
    </location>
</feature>
<name>A0A939EGE1_9HYPH</name>
<dbReference type="PANTHER" id="PTHR21047">
    <property type="entry name" value="DTDP-6-DEOXY-D-GLUCOSE-3,5 EPIMERASE"/>
    <property type="match status" value="1"/>
</dbReference>
<evidence type="ECO:0000256" key="4">
    <source>
        <dbReference type="ARBA" id="ARBA00019595"/>
    </source>
</evidence>
<sequence>MRFTPLPLAGAYRIDLERRGDSRGFFARLFCREEFRQHGLNEIWSQCNVSYSADQGTLRGMHFQKPPKADAKLVKCMHGAVFDVIVDLRMGSTTFGQWSSVTLTAEGGEMIYIPTGFAHGFQTLTPDAELLYFHSESYSPEHEGGLHHKDADVAIAWPLDIGTISERDKNLPPLTKVDPIS</sequence>
<feature type="active site" description="Proton acceptor" evidence="5">
    <location>
        <position position="62"/>
    </location>
</feature>
<comment type="pathway">
    <text evidence="7">Carbohydrate biosynthesis; dTDP-L-rhamnose biosynthesis.</text>
</comment>
<dbReference type="GO" id="GO:0000271">
    <property type="term" value="P:polysaccharide biosynthetic process"/>
    <property type="evidence" value="ECO:0007669"/>
    <property type="project" value="TreeGrafter"/>
</dbReference>
<proteinExistence type="inferred from homology"/>
<accession>A0A939EGE1</accession>
<dbReference type="Gene3D" id="2.60.120.10">
    <property type="entry name" value="Jelly Rolls"/>
    <property type="match status" value="1"/>
</dbReference>
<dbReference type="EC" id="5.1.3.13" evidence="3 7"/>
<dbReference type="AlphaFoldDB" id="A0A939EGE1"/>
<dbReference type="CDD" id="cd00438">
    <property type="entry name" value="cupin_RmlC"/>
    <property type="match status" value="1"/>
</dbReference>
<feature type="site" description="Participates in a stacking interaction with the thymidine ring of dTDP-4-oxo-6-deoxyglucose" evidence="6">
    <location>
        <position position="138"/>
    </location>
</feature>
<dbReference type="GO" id="GO:0019305">
    <property type="term" value="P:dTDP-rhamnose biosynthetic process"/>
    <property type="evidence" value="ECO:0007669"/>
    <property type="project" value="UniProtKB-UniRule"/>
</dbReference>
<comment type="catalytic activity">
    <reaction evidence="1 7">
        <text>dTDP-4-dehydro-6-deoxy-alpha-D-glucose = dTDP-4-dehydro-beta-L-rhamnose</text>
        <dbReference type="Rhea" id="RHEA:16969"/>
        <dbReference type="ChEBI" id="CHEBI:57649"/>
        <dbReference type="ChEBI" id="CHEBI:62830"/>
        <dbReference type="EC" id="5.1.3.13"/>
    </reaction>
</comment>
<evidence type="ECO:0000256" key="2">
    <source>
        <dbReference type="ARBA" id="ARBA00001997"/>
    </source>
</evidence>